<dbReference type="EMBL" id="KZ998710">
    <property type="protein sequence ID" value="RKO85824.1"/>
    <property type="molecule type" value="Genomic_DNA"/>
</dbReference>
<accession>A0A4P9W142</accession>
<dbReference type="AlphaFoldDB" id="A0A4P9W142"/>
<dbReference type="Proteomes" id="UP000269721">
    <property type="component" value="Unassembled WGS sequence"/>
</dbReference>
<sequence>MSTPLWWSHGTLRGSPLDQVCVRCPPLAATWGQGEPFRSTFGESIAPMTSCPMLCEPDSQARNKPFRGGKGMGAASSELAGSQSSSGGSGPDEEAIMKCPDPSDATSLNSDRFHPPVRRAVPVVTADGVHHSDSAELAAGVTCPDSFRTRTRCPLPMTDPKGELPPSFPSSVADATLFLELLREKRRLREVELEILREKRLAEERATKDNTLPIHLGSTRSYWCILDHVRQRVQEDPSKSLKHVGLWTRKLGEGGTMEQLGSQVALRRLGLCSIDEYVVDHPDLEEGMFGIPVVIGKKDVYAG</sequence>
<proteinExistence type="predicted"/>
<name>A0A4P9W142_9FUNG</name>
<feature type="compositionally biased region" description="Low complexity" evidence="1">
    <location>
        <begin position="73"/>
        <end position="86"/>
    </location>
</feature>
<reference evidence="3" key="1">
    <citation type="journal article" date="2018" name="Nat. Microbiol.">
        <title>Leveraging single-cell genomics to expand the fungal tree of life.</title>
        <authorList>
            <person name="Ahrendt S.R."/>
            <person name="Quandt C.A."/>
            <person name="Ciobanu D."/>
            <person name="Clum A."/>
            <person name="Salamov A."/>
            <person name="Andreopoulos B."/>
            <person name="Cheng J.F."/>
            <person name="Woyke T."/>
            <person name="Pelin A."/>
            <person name="Henrissat B."/>
            <person name="Reynolds N.K."/>
            <person name="Benny G.L."/>
            <person name="Smith M.E."/>
            <person name="James T.Y."/>
            <person name="Grigoriev I.V."/>
        </authorList>
    </citation>
    <scope>NUCLEOTIDE SEQUENCE [LARGE SCALE GENOMIC DNA]</scope>
</reference>
<keyword evidence="3" id="KW-1185">Reference proteome</keyword>
<feature type="region of interest" description="Disordered" evidence="1">
    <location>
        <begin position="56"/>
        <end position="114"/>
    </location>
</feature>
<evidence type="ECO:0000313" key="2">
    <source>
        <dbReference type="EMBL" id="RKO85824.1"/>
    </source>
</evidence>
<organism evidence="2 3">
    <name type="scientific">Blyttiomyces helicus</name>
    <dbReference type="NCBI Taxonomy" id="388810"/>
    <lineage>
        <taxon>Eukaryota</taxon>
        <taxon>Fungi</taxon>
        <taxon>Fungi incertae sedis</taxon>
        <taxon>Chytridiomycota</taxon>
        <taxon>Chytridiomycota incertae sedis</taxon>
        <taxon>Chytridiomycetes</taxon>
        <taxon>Chytridiomycetes incertae sedis</taxon>
        <taxon>Blyttiomyces</taxon>
    </lineage>
</organism>
<evidence type="ECO:0000313" key="3">
    <source>
        <dbReference type="Proteomes" id="UP000269721"/>
    </source>
</evidence>
<protein>
    <submittedName>
        <fullName evidence="2">Uncharacterized protein</fullName>
    </submittedName>
</protein>
<gene>
    <name evidence="2" type="ORF">BDK51DRAFT_40467</name>
</gene>
<evidence type="ECO:0000256" key="1">
    <source>
        <dbReference type="SAM" id="MobiDB-lite"/>
    </source>
</evidence>